<comment type="caution">
    <text evidence="1">The sequence shown here is derived from an EMBL/GenBank/DDBJ whole genome shotgun (WGS) entry which is preliminary data.</text>
</comment>
<gene>
    <name evidence="1" type="ORF">HK17_06625</name>
</gene>
<reference evidence="2" key="1">
    <citation type="submission" date="2014-06" db="EMBL/GenBank/DDBJ databases">
        <authorList>
            <person name="Winans N.J."/>
            <person name="Newell P.D."/>
            <person name="Douglas A.E."/>
        </authorList>
    </citation>
    <scope>NUCLEOTIDE SEQUENCE [LARGE SCALE GENOMIC DNA]</scope>
</reference>
<organism evidence="1 2">
    <name type="scientific">Acetobacter indonesiensis</name>
    <dbReference type="NCBI Taxonomy" id="104101"/>
    <lineage>
        <taxon>Bacteria</taxon>
        <taxon>Pseudomonadati</taxon>
        <taxon>Pseudomonadota</taxon>
        <taxon>Alphaproteobacteria</taxon>
        <taxon>Acetobacterales</taxon>
        <taxon>Acetobacteraceae</taxon>
        <taxon>Acetobacter</taxon>
    </lineage>
</organism>
<protein>
    <submittedName>
        <fullName evidence="1">Uncharacterized protein</fullName>
    </submittedName>
</protein>
<sequence length="73" mass="8107">MSGMKTDYSNDPRITVVRRFIWQEVLRDTKDGLPGDEYYWIVAEALLRSIDSGEVVPLPAPPVNSDALGGRDG</sequence>
<accession>A0A252AYN5</accession>
<name>A0A252AYN5_9PROT</name>
<proteinExistence type="predicted"/>
<dbReference type="Proteomes" id="UP000194641">
    <property type="component" value="Unassembled WGS sequence"/>
</dbReference>
<dbReference type="EMBL" id="JOPA01000002">
    <property type="protein sequence ID" value="OUI96905.1"/>
    <property type="molecule type" value="Genomic_DNA"/>
</dbReference>
<evidence type="ECO:0000313" key="2">
    <source>
        <dbReference type="Proteomes" id="UP000194641"/>
    </source>
</evidence>
<evidence type="ECO:0000313" key="1">
    <source>
        <dbReference type="EMBL" id="OUI96905.1"/>
    </source>
</evidence>
<dbReference type="AlphaFoldDB" id="A0A252AYN5"/>